<proteinExistence type="predicted"/>
<gene>
    <name evidence="3" type="ORF">MOTC310_09205</name>
</gene>
<dbReference type="Pfam" id="PF00248">
    <property type="entry name" value="Aldo_ket_red"/>
    <property type="match status" value="1"/>
</dbReference>
<dbReference type="InterPro" id="IPR036812">
    <property type="entry name" value="NAD(P)_OxRdtase_dom_sf"/>
</dbReference>
<dbReference type="PANTHER" id="PTHR43625">
    <property type="entry name" value="AFLATOXIN B1 ALDEHYDE REDUCTASE"/>
    <property type="match status" value="1"/>
</dbReference>
<evidence type="ECO:0000256" key="1">
    <source>
        <dbReference type="ARBA" id="ARBA00023002"/>
    </source>
</evidence>
<reference evidence="3 4" key="1">
    <citation type="journal article" date="2012" name="Genet. Mol. Biol.">
        <title>Analysis of 16S rRNA and mxaF genes revealing insights into Methylobacterium niche-specific plant association.</title>
        <authorList>
            <person name="Dourado M.N."/>
            <person name="Andreote F.D."/>
            <person name="Dini-Andreote F."/>
            <person name="Conti R."/>
            <person name="Araujo J.M."/>
            <person name="Araujo W.L."/>
        </authorList>
    </citation>
    <scope>NUCLEOTIDE SEQUENCE [LARGE SCALE GENOMIC DNA]</scope>
    <source>
        <strain evidence="3 4">TC3-10</strain>
    </source>
</reference>
<evidence type="ECO:0000259" key="2">
    <source>
        <dbReference type="Pfam" id="PF00248"/>
    </source>
</evidence>
<dbReference type="Proteomes" id="UP001355206">
    <property type="component" value="Unassembled WGS sequence"/>
</dbReference>
<protein>
    <submittedName>
        <fullName evidence="3">Aldo/keto reductase</fullName>
    </submittedName>
</protein>
<keyword evidence="1" id="KW-0560">Oxidoreductase</keyword>
<dbReference type="InterPro" id="IPR050791">
    <property type="entry name" value="Aldo-Keto_reductase"/>
</dbReference>
<comment type="caution">
    <text evidence="3">The sequence shown here is derived from an EMBL/GenBank/DDBJ whole genome shotgun (WGS) entry which is preliminary data.</text>
</comment>
<accession>A0ABU7TLP9</accession>
<organism evidence="3 4">
    <name type="scientific">Methylobacterium oryzae</name>
    <dbReference type="NCBI Taxonomy" id="334852"/>
    <lineage>
        <taxon>Bacteria</taxon>
        <taxon>Pseudomonadati</taxon>
        <taxon>Pseudomonadota</taxon>
        <taxon>Alphaproteobacteria</taxon>
        <taxon>Hyphomicrobiales</taxon>
        <taxon>Methylobacteriaceae</taxon>
        <taxon>Methylobacterium</taxon>
    </lineage>
</organism>
<dbReference type="PANTHER" id="PTHR43625:SF40">
    <property type="entry name" value="ALDO-KETO REDUCTASE YAKC [NADP(+)]"/>
    <property type="match status" value="1"/>
</dbReference>
<keyword evidence="4" id="KW-1185">Reference proteome</keyword>
<dbReference type="EMBL" id="MLCA01000002">
    <property type="protein sequence ID" value="MEE7490642.1"/>
    <property type="molecule type" value="Genomic_DNA"/>
</dbReference>
<dbReference type="Gene3D" id="3.20.20.100">
    <property type="entry name" value="NADP-dependent oxidoreductase domain"/>
    <property type="match status" value="1"/>
</dbReference>
<sequence>MEGAMETRRLGPNGPMVSAIGLGCMGMSEFYGHSDRAAALATISAAIEAGVTLFDTGDFYGMGHNELLLAEGLRGKRGRAFIQVKFGAQRGPDGAFVGTDARPSAVKTALAYSLRRLGTDHVDLYQTGLDPAVPVEDTVGAIGDLVRQGYVRHVGITNVDAATLRRAHAAHPVTALQFEYGLMSRDIESEVLPTCRELGIGVTAYGVLGRGLLTGSSGSGAGDFRATVFPRFQGVNRARNGELAGALHQVARTYGITIAQAAIGWAASQGDDIVPLVGARTPERLTEALASPLRLSPETLSAIDKSVPQDAVRGSREMIAHG</sequence>
<dbReference type="InterPro" id="IPR023210">
    <property type="entry name" value="NADP_OxRdtase_dom"/>
</dbReference>
<evidence type="ECO:0000313" key="4">
    <source>
        <dbReference type="Proteomes" id="UP001355206"/>
    </source>
</evidence>
<name>A0ABU7TLP9_9HYPH</name>
<evidence type="ECO:0000313" key="3">
    <source>
        <dbReference type="EMBL" id="MEE7490642.1"/>
    </source>
</evidence>
<feature type="domain" description="NADP-dependent oxidoreductase" evidence="2">
    <location>
        <begin position="20"/>
        <end position="306"/>
    </location>
</feature>
<dbReference type="SUPFAM" id="SSF51430">
    <property type="entry name" value="NAD(P)-linked oxidoreductase"/>
    <property type="match status" value="1"/>
</dbReference>